<keyword evidence="1" id="KW-0472">Membrane</keyword>
<keyword evidence="1" id="KW-0812">Transmembrane</keyword>
<keyword evidence="4" id="KW-1185">Reference proteome</keyword>
<sequence>MFIKEWIQGSCIIYAVIGIALFPSAQLSESRKHSIVRRNEKHQCDVRYESRSTQPFATCVGFDHIVYKCEKLSCNQAFKFGDCLDVILPQNILAGEGRPVTNPESYVAGPKFIKVQVGDKTLGCDYFEQNASRQSCDKCQKYHLLRSSKLR</sequence>
<reference evidence="4 5" key="1">
    <citation type="submission" date="2019-05" db="EMBL/GenBank/DDBJ databases">
        <title>Emergence of the Ug99 lineage of the wheat stem rust pathogen through somatic hybridization.</title>
        <authorList>
            <person name="Li F."/>
            <person name="Upadhyaya N.M."/>
            <person name="Sperschneider J."/>
            <person name="Matny O."/>
            <person name="Nguyen-Phuc H."/>
            <person name="Mago R."/>
            <person name="Raley C."/>
            <person name="Miller M.E."/>
            <person name="Silverstein K.A.T."/>
            <person name="Henningsen E."/>
            <person name="Hirsch C.D."/>
            <person name="Visser B."/>
            <person name="Pretorius Z.A."/>
            <person name="Steffenson B.J."/>
            <person name="Schwessinger B."/>
            <person name="Dodds P.N."/>
            <person name="Figueroa M."/>
        </authorList>
    </citation>
    <scope>NUCLEOTIDE SEQUENCE [LARGE SCALE GENOMIC DNA]</scope>
    <source>
        <strain evidence="2">21-0</strain>
        <strain evidence="3 5">Ug99</strain>
    </source>
</reference>
<protein>
    <submittedName>
        <fullName evidence="2">Uncharacterized protein</fullName>
    </submittedName>
</protein>
<dbReference type="Proteomes" id="UP000324748">
    <property type="component" value="Unassembled WGS sequence"/>
</dbReference>
<evidence type="ECO:0000313" key="3">
    <source>
        <dbReference type="EMBL" id="KAA1131763.1"/>
    </source>
</evidence>
<proteinExistence type="predicted"/>
<comment type="caution">
    <text evidence="2">The sequence shown here is derived from an EMBL/GenBank/DDBJ whole genome shotgun (WGS) entry which is preliminary data.</text>
</comment>
<dbReference type="Proteomes" id="UP000325313">
    <property type="component" value="Unassembled WGS sequence"/>
</dbReference>
<keyword evidence="1" id="KW-1133">Transmembrane helix</keyword>
<name>A0A5B0P524_PUCGR</name>
<organism evidence="2 4">
    <name type="scientific">Puccinia graminis f. sp. tritici</name>
    <dbReference type="NCBI Taxonomy" id="56615"/>
    <lineage>
        <taxon>Eukaryota</taxon>
        <taxon>Fungi</taxon>
        <taxon>Dikarya</taxon>
        <taxon>Basidiomycota</taxon>
        <taxon>Pucciniomycotina</taxon>
        <taxon>Pucciniomycetes</taxon>
        <taxon>Pucciniales</taxon>
        <taxon>Pucciniaceae</taxon>
        <taxon>Puccinia</taxon>
    </lineage>
</organism>
<dbReference type="AlphaFoldDB" id="A0A5B0P524"/>
<dbReference type="EMBL" id="VSWC01000067">
    <property type="protein sequence ID" value="KAA1096657.1"/>
    <property type="molecule type" value="Genomic_DNA"/>
</dbReference>
<evidence type="ECO:0000313" key="5">
    <source>
        <dbReference type="Proteomes" id="UP000325313"/>
    </source>
</evidence>
<dbReference type="EMBL" id="VDEP01000102">
    <property type="protein sequence ID" value="KAA1131763.1"/>
    <property type="molecule type" value="Genomic_DNA"/>
</dbReference>
<evidence type="ECO:0000256" key="1">
    <source>
        <dbReference type="SAM" id="Phobius"/>
    </source>
</evidence>
<accession>A0A5B0P524</accession>
<evidence type="ECO:0000313" key="2">
    <source>
        <dbReference type="EMBL" id="KAA1096657.1"/>
    </source>
</evidence>
<evidence type="ECO:0000313" key="4">
    <source>
        <dbReference type="Proteomes" id="UP000324748"/>
    </source>
</evidence>
<gene>
    <name evidence="2" type="ORF">PGT21_024387</name>
    <name evidence="3" type="ORF">PGTUg99_021593</name>
</gene>
<feature type="transmembrane region" description="Helical" evidence="1">
    <location>
        <begin position="6"/>
        <end position="28"/>
    </location>
</feature>